<dbReference type="eggNOG" id="ENOG502QW84">
    <property type="taxonomic scope" value="Eukaryota"/>
</dbReference>
<dbReference type="GO" id="GO:0006506">
    <property type="term" value="P:GPI anchor biosynthetic process"/>
    <property type="evidence" value="ECO:0007669"/>
    <property type="project" value="TreeGrafter"/>
</dbReference>
<reference evidence="8" key="1">
    <citation type="submission" date="2017-04" db="EMBL/GenBank/DDBJ databases">
        <title>Population genomics of picophytoplankton unveils novel chromosome hypervariability.</title>
        <authorList>
            <consortium name="DOE Joint Genome Institute"/>
            <person name="Blanc-Mathieu R."/>
            <person name="Krasovec M."/>
            <person name="Hebrard M."/>
            <person name="Yau S."/>
            <person name="Desgranges E."/>
            <person name="Martin J."/>
            <person name="Schackwitz W."/>
            <person name="Kuo A."/>
            <person name="Salin G."/>
            <person name="Donnadieu C."/>
            <person name="Desdevises Y."/>
            <person name="Sanchez-Ferandin S."/>
            <person name="Moreau H."/>
            <person name="Rivals E."/>
            <person name="Grigoriev I.V."/>
            <person name="Grimsley N."/>
            <person name="Eyre-Walker A."/>
            <person name="Piganeau G."/>
        </authorList>
    </citation>
    <scope>NUCLEOTIDE SEQUENCE [LARGE SCALE GENOMIC DNA]</scope>
    <source>
        <strain evidence="8">RCC 1115</strain>
    </source>
</reference>
<evidence type="ECO:0000256" key="4">
    <source>
        <dbReference type="ARBA" id="ARBA00022824"/>
    </source>
</evidence>
<evidence type="ECO:0000256" key="6">
    <source>
        <dbReference type="ARBA" id="ARBA00023136"/>
    </source>
</evidence>
<dbReference type="GO" id="GO:0033185">
    <property type="term" value="C:dolichol-phosphate-mannose synthase complex"/>
    <property type="evidence" value="ECO:0007669"/>
    <property type="project" value="TreeGrafter"/>
</dbReference>
<sequence length="84" mass="9175">MNDRAFGAVALAFLTVAFVYYTAWALVTPLIDEGHPVLRLFPRTELSVILPGYLGGTLVLGCFFVVGAHMIAHRPAQVDSKKSR</sequence>
<dbReference type="UniPathway" id="UPA00378"/>
<feature type="transmembrane region" description="Helical" evidence="7">
    <location>
        <begin position="49"/>
        <end position="72"/>
    </location>
</feature>
<evidence type="ECO:0000256" key="1">
    <source>
        <dbReference type="ARBA" id="ARBA00004477"/>
    </source>
</evidence>
<comment type="pathway">
    <text evidence="7">Protein modification; protein glycosylation.</text>
</comment>
<evidence type="ECO:0000256" key="7">
    <source>
        <dbReference type="RuleBase" id="RU365084"/>
    </source>
</evidence>
<dbReference type="Proteomes" id="UP000195557">
    <property type="component" value="Unassembled WGS sequence"/>
</dbReference>
<dbReference type="GO" id="GO:0180047">
    <property type="term" value="P:dolichol phosphate mannose biosynthetic process"/>
    <property type="evidence" value="ECO:0007669"/>
    <property type="project" value="InterPro"/>
</dbReference>
<evidence type="ECO:0000256" key="2">
    <source>
        <dbReference type="ARBA" id="ARBA00005478"/>
    </source>
</evidence>
<dbReference type="AlphaFoldDB" id="A0A1Y5HXQ1"/>
<comment type="subcellular location">
    <subcellularLocation>
        <location evidence="1 7">Endoplasmic reticulum membrane</location>
        <topology evidence="1 7">Multi-pass membrane protein</topology>
    </subcellularLocation>
</comment>
<proteinExistence type="inferred from homology"/>
<keyword evidence="4 7" id="KW-0256">Endoplasmic reticulum</keyword>
<comment type="function">
    <text evidence="7">Regulatory subunit of the dolichol-phosphate mannose (DPM) synthase complex; essential for the ER localization.</text>
</comment>
<dbReference type="PANTHER" id="PTHR15039:SF11">
    <property type="entry name" value="DOLICHOL PHOSPHATE-MANNOSE BIOSYNTHESIS REGULATORY PROTEIN"/>
    <property type="match status" value="1"/>
</dbReference>
<evidence type="ECO:0000256" key="3">
    <source>
        <dbReference type="ARBA" id="ARBA00022692"/>
    </source>
</evidence>
<dbReference type="GO" id="GO:0030234">
    <property type="term" value="F:enzyme regulator activity"/>
    <property type="evidence" value="ECO:0007669"/>
    <property type="project" value="UniProtKB-UniRule"/>
</dbReference>
<comment type="subunit">
    <text evidence="7">Component of the dolichol-phosphate mannose (DPM) synthase complex.</text>
</comment>
<name>A0A1Y5HXQ1_OSTTA</name>
<dbReference type="GO" id="GO:0005789">
    <property type="term" value="C:endoplasmic reticulum membrane"/>
    <property type="evidence" value="ECO:0007669"/>
    <property type="project" value="UniProtKB-SubCell"/>
</dbReference>
<evidence type="ECO:0000256" key="5">
    <source>
        <dbReference type="ARBA" id="ARBA00022989"/>
    </source>
</evidence>
<protein>
    <recommendedName>
        <fullName evidence="7">Dolichol phosphate-mannose biosynthesis regulatory protein</fullName>
    </recommendedName>
</protein>
<comment type="caution">
    <text evidence="7">Lacks conserved residue(s) required for the propagation of feature annotation.</text>
</comment>
<comment type="similarity">
    <text evidence="2 7">Belongs to the DPM2 family.</text>
</comment>
<accession>A0A1Y5HXQ1</accession>
<dbReference type="PANTHER" id="PTHR15039">
    <property type="entry name" value="DOLICHOL PHOSPHATE-MANNOSE BIOSYNTHESIS REGULATORY PROTEIN"/>
    <property type="match status" value="1"/>
</dbReference>
<dbReference type="InterPro" id="IPR009914">
    <property type="entry name" value="DPM2"/>
</dbReference>
<evidence type="ECO:0000313" key="8">
    <source>
        <dbReference type="EMBL" id="OUS42041.1"/>
    </source>
</evidence>
<dbReference type="Pfam" id="PF07297">
    <property type="entry name" value="DPM2"/>
    <property type="match status" value="1"/>
</dbReference>
<keyword evidence="6 7" id="KW-0472">Membrane</keyword>
<keyword evidence="3 7" id="KW-0812">Transmembrane</keyword>
<organism evidence="8">
    <name type="scientific">Ostreococcus tauri</name>
    <name type="common">Marine green alga</name>
    <dbReference type="NCBI Taxonomy" id="70448"/>
    <lineage>
        <taxon>Eukaryota</taxon>
        <taxon>Viridiplantae</taxon>
        <taxon>Chlorophyta</taxon>
        <taxon>Mamiellophyceae</taxon>
        <taxon>Mamiellales</taxon>
        <taxon>Bathycoccaceae</taxon>
        <taxon>Ostreococcus</taxon>
    </lineage>
</organism>
<dbReference type="EMBL" id="KZ155839">
    <property type="protein sequence ID" value="OUS42041.1"/>
    <property type="molecule type" value="Genomic_DNA"/>
</dbReference>
<gene>
    <name evidence="8" type="ORF">BE221DRAFT_187868</name>
</gene>
<keyword evidence="5 7" id="KW-1133">Transmembrane helix</keyword>